<name>A0ABV2L9E6_9HYPH</name>
<evidence type="ECO:0000313" key="4">
    <source>
        <dbReference type="Proteomes" id="UP001549145"/>
    </source>
</evidence>
<dbReference type="InterPro" id="IPR001920">
    <property type="entry name" value="Asp/Glu_race"/>
</dbReference>
<keyword evidence="4" id="KW-1185">Reference proteome</keyword>
<dbReference type="NCBIfam" id="TIGR00035">
    <property type="entry name" value="asp_race"/>
    <property type="match status" value="1"/>
</dbReference>
<dbReference type="RefSeq" id="WP_306424587.1">
    <property type="nucleotide sequence ID" value="NZ_BPQL01000088.1"/>
</dbReference>
<accession>A0ABV2L9E6</accession>
<proteinExistence type="inferred from homology"/>
<dbReference type="InterPro" id="IPR004380">
    <property type="entry name" value="Asp_race"/>
</dbReference>
<dbReference type="Gene3D" id="3.40.50.1860">
    <property type="match status" value="2"/>
</dbReference>
<sequence length="236" mass="24154">MAGSEVLGVLGGMGPMATVDFLRKLVEATPAARDQDHLAVMVAQAADIPDRTRAILGQGPDPLPAMTLALRRLEAAGATRLAIPCNTAHHWHGALQALTPIPILHIVDAVVAELAHRGLAGGPVGLLATDGTLRTGLYPRHLGRHGFTCRVPTDQAAVMRAVRLVKAGQGAEARPLLRAAAAALMAGGCRQVVMACTEIPLALCDAAEPLGAVLLDATDALARACVAAAVPASRAA</sequence>
<dbReference type="EC" id="5.1.1.13" evidence="3"/>
<dbReference type="InterPro" id="IPR015942">
    <property type="entry name" value="Asp/Glu/hydantoin_racemase"/>
</dbReference>
<comment type="similarity">
    <text evidence="1">Belongs to the aspartate/glutamate racemases family.</text>
</comment>
<dbReference type="SUPFAM" id="SSF53681">
    <property type="entry name" value="Aspartate/glutamate racemase"/>
    <property type="match status" value="2"/>
</dbReference>
<evidence type="ECO:0000256" key="2">
    <source>
        <dbReference type="ARBA" id="ARBA00023235"/>
    </source>
</evidence>
<comment type="caution">
    <text evidence="3">The sequence shown here is derived from an EMBL/GenBank/DDBJ whole genome shotgun (WGS) entry which is preliminary data.</text>
</comment>
<evidence type="ECO:0000256" key="1">
    <source>
        <dbReference type="ARBA" id="ARBA00007847"/>
    </source>
</evidence>
<protein>
    <submittedName>
        <fullName evidence="3">Aspartate racemase</fullName>
        <ecNumber evidence="3">5.1.1.13</ecNumber>
    </submittedName>
</protein>
<dbReference type="Proteomes" id="UP001549145">
    <property type="component" value="Unassembled WGS sequence"/>
</dbReference>
<keyword evidence="2 3" id="KW-0413">Isomerase</keyword>
<organism evidence="3 4">
    <name type="scientific">Methylobacterium goesingense</name>
    <dbReference type="NCBI Taxonomy" id="243690"/>
    <lineage>
        <taxon>Bacteria</taxon>
        <taxon>Pseudomonadati</taxon>
        <taxon>Pseudomonadota</taxon>
        <taxon>Alphaproteobacteria</taxon>
        <taxon>Hyphomicrobiales</taxon>
        <taxon>Methylobacteriaceae</taxon>
        <taxon>Methylobacterium</taxon>
    </lineage>
</organism>
<evidence type="ECO:0000313" key="3">
    <source>
        <dbReference type="EMBL" id="MET3694466.1"/>
    </source>
</evidence>
<gene>
    <name evidence="3" type="ORF">ABID43_004028</name>
</gene>
<dbReference type="PANTHER" id="PTHR21198:SF7">
    <property type="entry name" value="ASPARTATE-GLUTAMATE RACEMASE FAMILY"/>
    <property type="match status" value="1"/>
</dbReference>
<dbReference type="Pfam" id="PF01177">
    <property type="entry name" value="Asp_Glu_race"/>
    <property type="match status" value="1"/>
</dbReference>
<reference evidence="3 4" key="1">
    <citation type="submission" date="2024-06" db="EMBL/GenBank/DDBJ databases">
        <title>Genomic Encyclopedia of Type Strains, Phase IV (KMG-IV): sequencing the most valuable type-strain genomes for metagenomic binning, comparative biology and taxonomic classification.</title>
        <authorList>
            <person name="Goeker M."/>
        </authorList>
    </citation>
    <scope>NUCLEOTIDE SEQUENCE [LARGE SCALE GENOMIC DNA]</scope>
    <source>
        <strain evidence="3 4">DSM 21331</strain>
    </source>
</reference>
<dbReference type="EMBL" id="JBEPMM010000015">
    <property type="protein sequence ID" value="MET3694466.1"/>
    <property type="molecule type" value="Genomic_DNA"/>
</dbReference>
<dbReference type="GO" id="GO:0047689">
    <property type="term" value="F:aspartate racemase activity"/>
    <property type="evidence" value="ECO:0007669"/>
    <property type="project" value="UniProtKB-EC"/>
</dbReference>
<dbReference type="PANTHER" id="PTHR21198">
    <property type="entry name" value="GLUTAMATE RACEMASE"/>
    <property type="match status" value="1"/>
</dbReference>